<dbReference type="Proteomes" id="UP000015103">
    <property type="component" value="Unassembled WGS sequence"/>
</dbReference>
<dbReference type="HOGENOM" id="CLU_117833_0_0_1"/>
<feature type="signal peptide" evidence="1">
    <location>
        <begin position="1"/>
        <end position="21"/>
    </location>
</feature>
<evidence type="ECO:0000259" key="2">
    <source>
        <dbReference type="Pfam" id="PF02087"/>
    </source>
</evidence>
<dbReference type="SUPFAM" id="SSF50814">
    <property type="entry name" value="Lipocalins"/>
    <property type="match status" value="1"/>
</dbReference>
<dbReference type="EMBL" id="ACPB03012820">
    <property type="status" value="NOT_ANNOTATED_CDS"/>
    <property type="molecule type" value="Genomic_DNA"/>
</dbReference>
<dbReference type="InterPro" id="IPR002351">
    <property type="entry name" value="Nitrophorin_domain"/>
</dbReference>
<dbReference type="GO" id="GO:0070026">
    <property type="term" value="F:nitric oxide binding"/>
    <property type="evidence" value="ECO:0007669"/>
    <property type="project" value="InterPro"/>
</dbReference>
<reference evidence="3" key="1">
    <citation type="submission" date="2013-04" db="EMBL/GenBank/DDBJ databases">
        <title>An insight into the transcriptome of the digestive tract of the blood sucking bug, Rhodnius prolixus.</title>
        <authorList>
            <person name="Ribeiro J.M.C."/>
            <person name="Genta F.A."/>
            <person name="Sorgine M.H.F."/>
            <person name="Paiva-Silva G.O."/>
            <person name="Majerowicz D."/>
            <person name="Medeiros M."/>
            <person name="Koerich L."/>
            <person name="Terra W.R."/>
            <person name="Ferreira C."/>
            <person name="Pimentel A.C."/>
            <person name="Bisch P.M."/>
            <person name="Diniz M.M.P."/>
            <person name="Nascimento R."/>
            <person name="Salmon D."/>
            <person name="Silber A.M."/>
            <person name="Alves M."/>
            <person name="Oliveira M.F."/>
            <person name="Gondim K.C."/>
            <person name="Silva Neto M.A.C."/>
            <person name="Atella G.C."/>
            <person name="Araujo H."/>
            <person name="Dias F.S."/>
            <person name="Polycarpo C.R."/>
            <person name="Fampa P."/>
            <person name="Melo A.C."/>
            <person name="Tanaka A.S."/>
            <person name="Balczun C."/>
            <person name="Oliveira J.H.M."/>
            <person name="Goncalves R."/>
            <person name="Lazoski C."/>
            <person name="Pereira M.A."/>
            <person name="Rivera-Pomar R."/>
            <person name="Diambra L."/>
            <person name="Schaub G.A."/>
            <person name="Garcia E.S."/>
            <person name="Azambuja P."/>
            <person name="Braz G.R.C."/>
            <person name="Oliveira P.L."/>
        </authorList>
    </citation>
    <scope>NUCLEOTIDE SEQUENCE</scope>
</reference>
<keyword evidence="5" id="KW-1185">Reference proteome</keyword>
<evidence type="ECO:0000313" key="5">
    <source>
        <dbReference type="Proteomes" id="UP000015103"/>
    </source>
</evidence>
<dbReference type="EnsemblMetazoa" id="RPRC000114-RA">
    <property type="protein sequence ID" value="RPRC000114-PA"/>
    <property type="gene ID" value="RPRC000114"/>
</dbReference>
<dbReference type="EMBL" id="GAHY01000684">
    <property type="protein sequence ID" value="JAA76826.1"/>
    <property type="molecule type" value="mRNA"/>
</dbReference>
<name>R4FPW7_RHOPR</name>
<feature type="chain" id="PRO_5014108750" evidence="1">
    <location>
        <begin position="22"/>
        <end position="216"/>
    </location>
</feature>
<accession>R4FPW7</accession>
<dbReference type="VEuPathDB" id="VectorBase:RPRC000114"/>
<organism evidence="3">
    <name type="scientific">Rhodnius prolixus</name>
    <name type="common">Triatomid bug</name>
    <dbReference type="NCBI Taxonomy" id="13249"/>
    <lineage>
        <taxon>Eukaryota</taxon>
        <taxon>Metazoa</taxon>
        <taxon>Ecdysozoa</taxon>
        <taxon>Arthropoda</taxon>
        <taxon>Hexapoda</taxon>
        <taxon>Insecta</taxon>
        <taxon>Pterygota</taxon>
        <taxon>Neoptera</taxon>
        <taxon>Paraneoptera</taxon>
        <taxon>Hemiptera</taxon>
        <taxon>Heteroptera</taxon>
        <taxon>Panheteroptera</taxon>
        <taxon>Cimicomorpha</taxon>
        <taxon>Reduviidae</taxon>
        <taxon>Triatominae</taxon>
        <taxon>Rhodnius</taxon>
    </lineage>
</organism>
<feature type="domain" description="Nitrophorin" evidence="2">
    <location>
        <begin position="31"/>
        <end position="203"/>
    </location>
</feature>
<dbReference type="AlphaFoldDB" id="R4FPW7"/>
<keyword evidence="1" id="KW-0732">Signal</keyword>
<sequence length="216" mass="24376">MRAYAALVVFVVALWMSGAEGASGCLTVDTVKDFNKDNFFTGSWYITHYKLGGGTLQDIDKNCTKFLHKKTNDGKIREVFSNYNPNGGTYSYDISFASVKTFDGNNGKYTAKNVIVNQDGTKIDDRKLQVSYIDTDYSKYSVVYVCDPSAPEYYLYAVQSRNENINGVKDKVETALGKVNLKLKDLFDATTLSSCKYDEDTLKKLLDRSYPEYEKE</sequence>
<evidence type="ECO:0000313" key="3">
    <source>
        <dbReference type="EMBL" id="JAA76826.1"/>
    </source>
</evidence>
<dbReference type="InParanoid" id="R4FPW7"/>
<dbReference type="Pfam" id="PF02087">
    <property type="entry name" value="Nitrophorin"/>
    <property type="match status" value="1"/>
</dbReference>
<evidence type="ECO:0000313" key="4">
    <source>
        <dbReference type="EnsemblMetazoa" id="RPRC000114-PA"/>
    </source>
</evidence>
<dbReference type="InterPro" id="IPR012674">
    <property type="entry name" value="Calycin"/>
</dbReference>
<evidence type="ECO:0000256" key="1">
    <source>
        <dbReference type="SAM" id="SignalP"/>
    </source>
</evidence>
<dbReference type="Gene3D" id="2.40.128.20">
    <property type="match status" value="1"/>
</dbReference>
<protein>
    <submittedName>
        <fullName evidence="3 4">Putative nitrophorin 1a</fullName>
    </submittedName>
</protein>
<proteinExistence type="evidence at transcript level"/>
<reference evidence="4" key="3">
    <citation type="submission" date="2015-05" db="UniProtKB">
        <authorList>
            <consortium name="EnsemblMetazoa"/>
        </authorList>
    </citation>
    <scope>IDENTIFICATION</scope>
</reference>
<dbReference type="GO" id="GO:0051381">
    <property type="term" value="F:histamine binding"/>
    <property type="evidence" value="ECO:0007669"/>
    <property type="project" value="InterPro"/>
</dbReference>
<reference evidence="5" key="2">
    <citation type="submission" date="2015-04" db="EMBL/GenBank/DDBJ databases">
        <authorList>
            <person name="Wilson R.K."/>
            <person name="Warren W."/>
            <person name="Dotson E."/>
            <person name="Oliveira P.L."/>
        </authorList>
    </citation>
    <scope>NUCLEOTIDE SEQUENCE</scope>
</reference>